<dbReference type="PANTHER" id="PTHR33240:SF8">
    <property type="entry name" value="OS03G0439900 PROTEIN"/>
    <property type="match status" value="1"/>
</dbReference>
<organism evidence="1 2">
    <name type="scientific">Cardamine amara subsp. amara</name>
    <dbReference type="NCBI Taxonomy" id="228776"/>
    <lineage>
        <taxon>Eukaryota</taxon>
        <taxon>Viridiplantae</taxon>
        <taxon>Streptophyta</taxon>
        <taxon>Embryophyta</taxon>
        <taxon>Tracheophyta</taxon>
        <taxon>Spermatophyta</taxon>
        <taxon>Magnoliopsida</taxon>
        <taxon>eudicotyledons</taxon>
        <taxon>Gunneridae</taxon>
        <taxon>Pentapetalae</taxon>
        <taxon>rosids</taxon>
        <taxon>malvids</taxon>
        <taxon>Brassicales</taxon>
        <taxon>Brassicaceae</taxon>
        <taxon>Cardamineae</taxon>
        <taxon>Cardamine</taxon>
    </lineage>
</organism>
<keyword evidence="2" id="KW-1185">Reference proteome</keyword>
<dbReference type="Proteomes" id="UP001558713">
    <property type="component" value="Unassembled WGS sequence"/>
</dbReference>
<protein>
    <submittedName>
        <fullName evidence="1">Uncharacterized protein</fullName>
    </submittedName>
</protein>
<name>A0ABD1BUB1_CARAN</name>
<dbReference type="EMBL" id="JBANAX010000146">
    <property type="protein sequence ID" value="KAL1220777.1"/>
    <property type="molecule type" value="Genomic_DNA"/>
</dbReference>
<dbReference type="PANTHER" id="PTHR33240">
    <property type="entry name" value="OS08G0508500 PROTEIN"/>
    <property type="match status" value="1"/>
</dbReference>
<evidence type="ECO:0000313" key="2">
    <source>
        <dbReference type="Proteomes" id="UP001558713"/>
    </source>
</evidence>
<sequence>MGVSFLHIKPYEQRLTTFDSRSIKAAGMIKHPVQASNVKKMVKFVVVDEPVVYNVIMGTRWHHEMRAVSSSYHQCLCFPSGREVFTIRGS</sequence>
<proteinExistence type="predicted"/>
<gene>
    <name evidence="1" type="ORF">V5N11_008710</name>
</gene>
<comment type="caution">
    <text evidence="1">The sequence shown here is derived from an EMBL/GenBank/DDBJ whole genome shotgun (WGS) entry which is preliminary data.</text>
</comment>
<accession>A0ABD1BUB1</accession>
<dbReference type="AlphaFoldDB" id="A0ABD1BUB1"/>
<reference evidence="1 2" key="1">
    <citation type="submission" date="2024-04" db="EMBL/GenBank/DDBJ databases">
        <title>Genome assembly C_amara_ONT_v2.</title>
        <authorList>
            <person name="Yant L."/>
            <person name="Moore C."/>
            <person name="Slenker M."/>
        </authorList>
    </citation>
    <scope>NUCLEOTIDE SEQUENCE [LARGE SCALE GENOMIC DNA]</scope>
    <source>
        <tissue evidence="1">Leaf</tissue>
    </source>
</reference>
<evidence type="ECO:0000313" key="1">
    <source>
        <dbReference type="EMBL" id="KAL1220777.1"/>
    </source>
</evidence>